<dbReference type="InterPro" id="IPR002731">
    <property type="entry name" value="ATPase_BadF"/>
</dbReference>
<dbReference type="InterPro" id="IPR052519">
    <property type="entry name" value="Euk-type_GlcNAc_Kinase"/>
</dbReference>
<dbReference type="PANTHER" id="PTHR43190:SF3">
    <property type="entry name" value="N-ACETYL-D-GLUCOSAMINE KINASE"/>
    <property type="match status" value="1"/>
</dbReference>
<dbReference type="InterPro" id="IPR043129">
    <property type="entry name" value="ATPase_NBD"/>
</dbReference>
<dbReference type="RefSeq" id="WP_166951610.1">
    <property type="nucleotide sequence ID" value="NZ_JAASQI010000004.1"/>
</dbReference>
<dbReference type="Gene3D" id="3.30.420.40">
    <property type="match status" value="2"/>
</dbReference>
<evidence type="ECO:0000313" key="2">
    <source>
        <dbReference type="EMBL" id="NIJ58089.1"/>
    </source>
</evidence>
<proteinExistence type="predicted"/>
<dbReference type="CDD" id="cd24082">
    <property type="entry name" value="ASKHA_NBD_GspK-like"/>
    <property type="match status" value="1"/>
</dbReference>
<evidence type="ECO:0000313" key="3">
    <source>
        <dbReference type="Proteomes" id="UP001429580"/>
    </source>
</evidence>
<sequence>MEQPLFLGIDGGGTRCRARLCDADGRTLGEGMGGAANIRLAPEGVRDAILTAATEARERAGLDAAAWRRTHAGFGLAGAGQTSARERIMRQPFPFASIALDTDARAAWLGATAKAAEGDRGAILIVGTGVCGYVEKGEGPERRRISIGGWGFPLSDDGSGAVTGREAIRRTLHVCDGLAPPGSLSDAILADIGPTPEAIIDWGDRATPADYARFAPVVYAHAARGDALARAVATEAALAIGRLTLRLVELGAPRVHLIGGLTDTVRPWLADAVRHHFAPPDADALAGAVAMARENCPGQPGKAAP</sequence>
<dbReference type="EMBL" id="JAASQI010000004">
    <property type="protein sequence ID" value="NIJ58089.1"/>
    <property type="molecule type" value="Genomic_DNA"/>
</dbReference>
<keyword evidence="3" id="KW-1185">Reference proteome</keyword>
<keyword evidence="2" id="KW-0418">Kinase</keyword>
<dbReference type="PANTHER" id="PTHR43190">
    <property type="entry name" value="N-ACETYL-D-GLUCOSAMINE KINASE"/>
    <property type="match status" value="1"/>
</dbReference>
<accession>A0ABX0V1V1</accession>
<keyword evidence="2" id="KW-0808">Transferase</keyword>
<comment type="caution">
    <text evidence="2">The sequence shown here is derived from an EMBL/GenBank/DDBJ whole genome shotgun (WGS) entry which is preliminary data.</text>
</comment>
<dbReference type="EC" id="2.7.1.8" evidence="2"/>
<organism evidence="2 3">
    <name type="scientific">Pseudochelatococcus lubricantis</name>
    <dbReference type="NCBI Taxonomy" id="1538102"/>
    <lineage>
        <taxon>Bacteria</taxon>
        <taxon>Pseudomonadati</taxon>
        <taxon>Pseudomonadota</taxon>
        <taxon>Alphaproteobacteria</taxon>
        <taxon>Hyphomicrobiales</taxon>
        <taxon>Chelatococcaceae</taxon>
        <taxon>Pseudochelatococcus</taxon>
    </lineage>
</organism>
<reference evidence="2 3" key="1">
    <citation type="submission" date="2020-03" db="EMBL/GenBank/DDBJ databases">
        <title>Genomic Encyclopedia of Type Strains, Phase IV (KMG-IV): sequencing the most valuable type-strain genomes for metagenomic binning, comparative biology and taxonomic classification.</title>
        <authorList>
            <person name="Goeker M."/>
        </authorList>
    </citation>
    <scope>NUCLEOTIDE SEQUENCE [LARGE SCALE GENOMIC DNA]</scope>
    <source>
        <strain evidence="2 3">DSM 103870</strain>
    </source>
</reference>
<dbReference type="SUPFAM" id="SSF53067">
    <property type="entry name" value="Actin-like ATPase domain"/>
    <property type="match status" value="2"/>
</dbReference>
<dbReference type="Proteomes" id="UP001429580">
    <property type="component" value="Unassembled WGS sequence"/>
</dbReference>
<gene>
    <name evidence="2" type="ORF">FHS82_001931</name>
</gene>
<protein>
    <submittedName>
        <fullName evidence="2">Glucosamine kinase</fullName>
        <ecNumber evidence="2">2.7.1.8</ecNumber>
    </submittedName>
</protein>
<feature type="domain" description="ATPase BadF/BadG/BcrA/BcrD type" evidence="1">
    <location>
        <begin position="7"/>
        <end position="248"/>
    </location>
</feature>
<dbReference type="GO" id="GO:0047931">
    <property type="term" value="F:glucosamine kinase activity"/>
    <property type="evidence" value="ECO:0007669"/>
    <property type="project" value="UniProtKB-EC"/>
</dbReference>
<evidence type="ECO:0000259" key="1">
    <source>
        <dbReference type="Pfam" id="PF01869"/>
    </source>
</evidence>
<dbReference type="Pfam" id="PF01869">
    <property type="entry name" value="BcrAD_BadFG"/>
    <property type="match status" value="1"/>
</dbReference>
<name>A0ABX0V1V1_9HYPH</name>